<evidence type="ECO:0000256" key="3">
    <source>
        <dbReference type="ARBA" id="ARBA00022737"/>
    </source>
</evidence>
<dbReference type="PANTHER" id="PTHR15036:SF85">
    <property type="entry name" value="SP2353, ISOFORM A"/>
    <property type="match status" value="1"/>
</dbReference>
<dbReference type="InterPro" id="IPR001791">
    <property type="entry name" value="Laminin_G"/>
</dbReference>
<protein>
    <submittedName>
        <fullName evidence="9">Protocadherin Fat 4</fullName>
    </submittedName>
</protein>
<dbReference type="AlphaFoldDB" id="A0A4Z2HPH3"/>
<comment type="caution">
    <text evidence="5">Lacks conserved residue(s) required for the propagation of feature annotation.</text>
</comment>
<keyword evidence="6" id="KW-0812">Transmembrane</keyword>
<keyword evidence="2" id="KW-0732">Signal</keyword>
<dbReference type="SUPFAM" id="SSF49899">
    <property type="entry name" value="Concanavalin A-like lectins/glucanases"/>
    <property type="match status" value="1"/>
</dbReference>
<dbReference type="Gene3D" id="2.10.25.10">
    <property type="entry name" value="Laminin"/>
    <property type="match status" value="1"/>
</dbReference>
<evidence type="ECO:0000256" key="4">
    <source>
        <dbReference type="ARBA" id="ARBA00023157"/>
    </source>
</evidence>
<evidence type="ECO:0000313" key="10">
    <source>
        <dbReference type="Proteomes" id="UP000314294"/>
    </source>
</evidence>
<keyword evidence="6" id="KW-1133">Transmembrane helix</keyword>
<dbReference type="CDD" id="cd00054">
    <property type="entry name" value="EGF_CA"/>
    <property type="match status" value="1"/>
</dbReference>
<dbReference type="InterPro" id="IPR013320">
    <property type="entry name" value="ConA-like_dom_sf"/>
</dbReference>
<evidence type="ECO:0000256" key="2">
    <source>
        <dbReference type="ARBA" id="ARBA00022729"/>
    </source>
</evidence>
<reference evidence="9 10" key="1">
    <citation type="submission" date="2019-03" db="EMBL/GenBank/DDBJ databases">
        <title>First draft genome of Liparis tanakae, snailfish: a comprehensive survey of snailfish specific genes.</title>
        <authorList>
            <person name="Kim W."/>
            <person name="Song I."/>
            <person name="Jeong J.-H."/>
            <person name="Kim D."/>
            <person name="Kim S."/>
            <person name="Ryu S."/>
            <person name="Song J.Y."/>
            <person name="Lee S.K."/>
        </authorList>
    </citation>
    <scope>NUCLEOTIDE SEQUENCE [LARGE SCALE GENOMIC DNA]</scope>
    <source>
        <tissue evidence="9">Muscle</tissue>
    </source>
</reference>
<organism evidence="9 10">
    <name type="scientific">Liparis tanakae</name>
    <name type="common">Tanaka's snailfish</name>
    <dbReference type="NCBI Taxonomy" id="230148"/>
    <lineage>
        <taxon>Eukaryota</taxon>
        <taxon>Metazoa</taxon>
        <taxon>Chordata</taxon>
        <taxon>Craniata</taxon>
        <taxon>Vertebrata</taxon>
        <taxon>Euteleostomi</taxon>
        <taxon>Actinopterygii</taxon>
        <taxon>Neopterygii</taxon>
        <taxon>Teleostei</taxon>
        <taxon>Neoteleostei</taxon>
        <taxon>Acanthomorphata</taxon>
        <taxon>Eupercaria</taxon>
        <taxon>Perciformes</taxon>
        <taxon>Cottioidei</taxon>
        <taxon>Cottales</taxon>
        <taxon>Liparidae</taxon>
        <taxon>Liparis</taxon>
    </lineage>
</organism>
<dbReference type="FunFam" id="2.10.25.10:FF:000066">
    <property type="entry name" value="FAT atypical cadherin 4"/>
    <property type="match status" value="1"/>
</dbReference>
<dbReference type="CDD" id="cd00110">
    <property type="entry name" value="LamG"/>
    <property type="match status" value="1"/>
</dbReference>
<keyword evidence="1 5" id="KW-0245">EGF-like domain</keyword>
<dbReference type="PROSITE" id="PS00010">
    <property type="entry name" value="ASX_HYDROXYL"/>
    <property type="match status" value="1"/>
</dbReference>
<keyword evidence="4 5" id="KW-1015">Disulfide bond</keyword>
<evidence type="ECO:0000256" key="1">
    <source>
        <dbReference type="ARBA" id="ARBA00022536"/>
    </source>
</evidence>
<dbReference type="InterPro" id="IPR050372">
    <property type="entry name" value="Neurexin-related_CASP"/>
</dbReference>
<dbReference type="InterPro" id="IPR001881">
    <property type="entry name" value="EGF-like_Ca-bd_dom"/>
</dbReference>
<dbReference type="EMBL" id="SRLO01000209">
    <property type="protein sequence ID" value="TNN67155.1"/>
    <property type="molecule type" value="Genomic_DNA"/>
</dbReference>
<keyword evidence="10" id="KW-1185">Reference proteome</keyword>
<evidence type="ECO:0000256" key="6">
    <source>
        <dbReference type="SAM" id="Phobius"/>
    </source>
</evidence>
<dbReference type="GO" id="GO:0005509">
    <property type="term" value="F:calcium ion binding"/>
    <property type="evidence" value="ECO:0007669"/>
    <property type="project" value="InterPro"/>
</dbReference>
<feature type="disulfide bond" evidence="5">
    <location>
        <begin position="38"/>
        <end position="47"/>
    </location>
</feature>
<evidence type="ECO:0000313" key="9">
    <source>
        <dbReference type="EMBL" id="TNN67155.1"/>
    </source>
</evidence>
<sequence>MSSRTSKTCDSLINHCECNPCFNGGSCQNRVDGYYCHCPFGVFGKHCELNSYGFEELSYMEFPSLDPNNNYIYIKFATLRSDALLMYNHDNRTGDRAEFLALEIFEGRMRFSFNLGSGTYKLMTTIGVSDGRFHTVIARRAGMAASLTVDLILDVQPNRLSVAGVRSIEPLLQRRGQVATHDFVGCIMELAVNGRPLEPSQALASRGVLDRSASPSSLSLSLSLSLHHLSLLRHLSVSSALLSSHCWTSVHDPKPPRSVCLFYTNGRLFLTCVCVSVCVCVCVCVSVCVCVCVYVCVPVCVCVCV</sequence>
<dbReference type="PROSITE" id="PS50025">
    <property type="entry name" value="LAM_G_DOMAIN"/>
    <property type="match status" value="1"/>
</dbReference>
<dbReference type="InterPro" id="IPR000152">
    <property type="entry name" value="EGF-type_Asp/Asn_hydroxyl_site"/>
</dbReference>
<comment type="caution">
    <text evidence="9">The sequence shown here is derived from an EMBL/GenBank/DDBJ whole genome shotgun (WGS) entry which is preliminary data.</text>
</comment>
<keyword evidence="3" id="KW-0677">Repeat</keyword>
<proteinExistence type="predicted"/>
<dbReference type="InterPro" id="IPR000742">
    <property type="entry name" value="EGF"/>
</dbReference>
<dbReference type="OrthoDB" id="6252479at2759"/>
<evidence type="ECO:0000259" key="8">
    <source>
        <dbReference type="PROSITE" id="PS50026"/>
    </source>
</evidence>
<dbReference type="Pfam" id="PF02210">
    <property type="entry name" value="Laminin_G_2"/>
    <property type="match status" value="1"/>
</dbReference>
<feature type="domain" description="EGF-like" evidence="8">
    <location>
        <begin position="12"/>
        <end position="48"/>
    </location>
</feature>
<feature type="transmembrane region" description="Helical" evidence="6">
    <location>
        <begin position="268"/>
        <end position="301"/>
    </location>
</feature>
<dbReference type="GO" id="GO:0005604">
    <property type="term" value="C:basement membrane"/>
    <property type="evidence" value="ECO:0007669"/>
    <property type="project" value="UniProtKB-ARBA"/>
</dbReference>
<keyword evidence="6" id="KW-0472">Membrane</keyword>
<dbReference type="SMART" id="SM00179">
    <property type="entry name" value="EGF_CA"/>
    <property type="match status" value="1"/>
</dbReference>
<accession>A0A4Z2HPH3</accession>
<dbReference type="SMART" id="SM00282">
    <property type="entry name" value="LamG"/>
    <property type="match status" value="1"/>
</dbReference>
<dbReference type="PANTHER" id="PTHR15036">
    <property type="entry name" value="PIKACHURIN-LIKE PROTEIN"/>
    <property type="match status" value="1"/>
</dbReference>
<dbReference type="Gene3D" id="2.60.120.200">
    <property type="match status" value="1"/>
</dbReference>
<evidence type="ECO:0000256" key="5">
    <source>
        <dbReference type="PROSITE-ProRule" id="PRU00076"/>
    </source>
</evidence>
<feature type="domain" description="Laminin G" evidence="7">
    <location>
        <begin position="49"/>
        <end position="246"/>
    </location>
</feature>
<gene>
    <name evidence="9" type="primary">FAT4_5</name>
    <name evidence="9" type="ORF">EYF80_022685</name>
</gene>
<evidence type="ECO:0000259" key="7">
    <source>
        <dbReference type="PROSITE" id="PS50025"/>
    </source>
</evidence>
<dbReference type="Proteomes" id="UP000314294">
    <property type="component" value="Unassembled WGS sequence"/>
</dbReference>
<dbReference type="GO" id="GO:0016020">
    <property type="term" value="C:membrane"/>
    <property type="evidence" value="ECO:0007669"/>
    <property type="project" value="UniProtKB-SubCell"/>
</dbReference>
<dbReference type="PROSITE" id="PS00022">
    <property type="entry name" value="EGF_1"/>
    <property type="match status" value="2"/>
</dbReference>
<name>A0A4Z2HPH3_9TELE</name>
<dbReference type="PROSITE" id="PS50026">
    <property type="entry name" value="EGF_3"/>
    <property type="match status" value="1"/>
</dbReference>